<dbReference type="PANTHER" id="PTHR23517">
    <property type="entry name" value="RESISTANCE PROTEIN MDTM, PUTATIVE-RELATED-RELATED"/>
    <property type="match status" value="1"/>
</dbReference>
<keyword evidence="10" id="KW-1185">Reference proteome</keyword>
<dbReference type="SUPFAM" id="SSF103473">
    <property type="entry name" value="MFS general substrate transporter"/>
    <property type="match status" value="1"/>
</dbReference>
<gene>
    <name evidence="9" type="ORF">HXX02_16010</name>
</gene>
<evidence type="ECO:0000256" key="4">
    <source>
        <dbReference type="ARBA" id="ARBA00022692"/>
    </source>
</evidence>
<dbReference type="PANTHER" id="PTHR23517:SF2">
    <property type="entry name" value="MULTIDRUG RESISTANCE PROTEIN MDTH"/>
    <property type="match status" value="1"/>
</dbReference>
<organism evidence="9 10">
    <name type="scientific">Microbulbifer elongatus</name>
    <dbReference type="NCBI Taxonomy" id="86173"/>
    <lineage>
        <taxon>Bacteria</taxon>
        <taxon>Pseudomonadati</taxon>
        <taxon>Pseudomonadota</taxon>
        <taxon>Gammaproteobacteria</taxon>
        <taxon>Cellvibrionales</taxon>
        <taxon>Microbulbiferaceae</taxon>
        <taxon>Microbulbifer</taxon>
    </lineage>
</organism>
<evidence type="ECO:0000259" key="8">
    <source>
        <dbReference type="PROSITE" id="PS50850"/>
    </source>
</evidence>
<dbReference type="Proteomes" id="UP001205566">
    <property type="component" value="Unassembled WGS sequence"/>
</dbReference>
<proteinExistence type="predicted"/>
<evidence type="ECO:0000313" key="10">
    <source>
        <dbReference type="Proteomes" id="UP001205566"/>
    </source>
</evidence>
<feature type="transmembrane region" description="Helical" evidence="7">
    <location>
        <begin position="312"/>
        <end position="330"/>
    </location>
</feature>
<keyword evidence="2" id="KW-0813">Transport</keyword>
<feature type="transmembrane region" description="Helical" evidence="7">
    <location>
        <begin position="144"/>
        <end position="165"/>
    </location>
</feature>
<keyword evidence="5 7" id="KW-1133">Transmembrane helix</keyword>
<evidence type="ECO:0000256" key="6">
    <source>
        <dbReference type="ARBA" id="ARBA00023136"/>
    </source>
</evidence>
<comment type="caution">
    <text evidence="9">The sequence shown here is derived from an EMBL/GenBank/DDBJ whole genome shotgun (WGS) entry which is preliminary data.</text>
</comment>
<feature type="transmembrane region" description="Helical" evidence="7">
    <location>
        <begin position="377"/>
        <end position="397"/>
    </location>
</feature>
<dbReference type="InterPro" id="IPR020846">
    <property type="entry name" value="MFS_dom"/>
</dbReference>
<evidence type="ECO:0000256" key="3">
    <source>
        <dbReference type="ARBA" id="ARBA00022475"/>
    </source>
</evidence>
<feature type="transmembrane region" description="Helical" evidence="7">
    <location>
        <begin position="81"/>
        <end position="100"/>
    </location>
</feature>
<keyword evidence="3" id="KW-1003">Cell membrane</keyword>
<dbReference type="PROSITE" id="PS50850">
    <property type="entry name" value="MFS"/>
    <property type="match status" value="1"/>
</dbReference>
<keyword evidence="6 7" id="KW-0472">Membrane</keyword>
<evidence type="ECO:0000256" key="7">
    <source>
        <dbReference type="SAM" id="Phobius"/>
    </source>
</evidence>
<dbReference type="RefSeq" id="WP_255875849.1">
    <property type="nucleotide sequence ID" value="NZ_JACASI010000042.1"/>
</dbReference>
<dbReference type="InterPro" id="IPR036259">
    <property type="entry name" value="MFS_trans_sf"/>
</dbReference>
<feature type="transmembrane region" description="Helical" evidence="7">
    <location>
        <begin position="290"/>
        <end position="306"/>
    </location>
</feature>
<dbReference type="Gene3D" id="1.20.1250.20">
    <property type="entry name" value="MFS general substrate transporter like domains"/>
    <property type="match status" value="1"/>
</dbReference>
<evidence type="ECO:0000256" key="1">
    <source>
        <dbReference type="ARBA" id="ARBA00004651"/>
    </source>
</evidence>
<protein>
    <submittedName>
        <fullName evidence="9">MFS transporter</fullName>
    </submittedName>
</protein>
<comment type="subcellular location">
    <subcellularLocation>
        <location evidence="1">Cell membrane</location>
        <topology evidence="1">Multi-pass membrane protein</topology>
    </subcellularLocation>
</comment>
<evidence type="ECO:0000256" key="5">
    <source>
        <dbReference type="ARBA" id="ARBA00022989"/>
    </source>
</evidence>
<dbReference type="Pfam" id="PF07690">
    <property type="entry name" value="MFS_1"/>
    <property type="match status" value="1"/>
</dbReference>
<reference evidence="9" key="1">
    <citation type="thesis" date="2020" institute="Technische Universitat Dresden" country="Dresden, Germany">
        <title>The Agarolytic System of Microbulbifer elongatus PORT2, Isolated from Batu Karas, Pangandaran West Java Indonesia.</title>
        <authorList>
            <person name="Anggraeni S.R."/>
        </authorList>
    </citation>
    <scope>NUCLEOTIDE SEQUENCE</scope>
    <source>
        <strain evidence="9">PORT2</strain>
    </source>
</reference>
<dbReference type="EMBL" id="JACASI010000042">
    <property type="protein sequence ID" value="MCQ3830945.1"/>
    <property type="molecule type" value="Genomic_DNA"/>
</dbReference>
<evidence type="ECO:0000256" key="2">
    <source>
        <dbReference type="ARBA" id="ARBA00022448"/>
    </source>
</evidence>
<accession>A0ABT1P4B6</accession>
<dbReference type="InterPro" id="IPR050171">
    <property type="entry name" value="MFS_Transporters"/>
</dbReference>
<feature type="transmembrane region" description="Helical" evidence="7">
    <location>
        <begin position="171"/>
        <end position="191"/>
    </location>
</feature>
<keyword evidence="4 7" id="KW-0812">Transmembrane</keyword>
<dbReference type="CDD" id="cd17329">
    <property type="entry name" value="MFS_MdtH_MDR_like"/>
    <property type="match status" value="1"/>
</dbReference>
<feature type="domain" description="Major facilitator superfamily (MFS) profile" evidence="8">
    <location>
        <begin position="15"/>
        <end position="401"/>
    </location>
</feature>
<dbReference type="InterPro" id="IPR011701">
    <property type="entry name" value="MFS"/>
</dbReference>
<feature type="transmembrane region" description="Helical" evidence="7">
    <location>
        <begin position="259"/>
        <end position="278"/>
    </location>
</feature>
<feature type="transmembrane region" description="Helical" evidence="7">
    <location>
        <begin position="350"/>
        <end position="371"/>
    </location>
</feature>
<sequence length="432" mass="47048">MDRQWWQSLYGLPPLIWVVLIGSFFGRGTYFMVWPFLAVMLHQKFALGPGVIGAVLSISAMCAAVLGFYTGSLSDRFGRKILLLAGTFINVIAFFLLAVADSIEGFVVAITLSAVGRSVWEPPAMAMFGDLISDTRVRELALQFRYFLINAGSALGPMIGVWVGISAQQTTFSITALSYLGLFVAFLWAFASIRPGSEPPKGTAGSSSFASTVRVLARDKVFLVTISANILALFIYAHMDSSLIQYLTVNDAPGIVSLISSMILINALTIVFLQFPLLRLMRDLEVNHRIIFGLMVLALGQVWFAFNPIQWFYGWLGATFLISVAEAILFPNMSVQIDRMAPANLRGSYFGATSLYAFGWSSAPLVGGITIQYWGGQVLYLATFMLCLVVMLLYVFASKVAALPVAAAPIADDAVTSHGDEPEEEARVQSVC</sequence>
<feature type="transmembrane region" description="Helical" evidence="7">
    <location>
        <begin position="12"/>
        <end position="33"/>
    </location>
</feature>
<name>A0ABT1P4B6_9GAMM</name>
<evidence type="ECO:0000313" key="9">
    <source>
        <dbReference type="EMBL" id="MCQ3830945.1"/>
    </source>
</evidence>
<feature type="transmembrane region" description="Helical" evidence="7">
    <location>
        <begin position="45"/>
        <end position="69"/>
    </location>
</feature>
<feature type="transmembrane region" description="Helical" evidence="7">
    <location>
        <begin position="221"/>
        <end position="239"/>
    </location>
</feature>